<evidence type="ECO:0000313" key="3">
    <source>
        <dbReference type="Proteomes" id="UP000829685"/>
    </source>
</evidence>
<sequence length="80" mass="8242">MVSSSFFNILTALLAAAPLVAAQTNVSPPGPTTGSFVAEQVIAEDAIAPAAPTQIGVGRYDARAQVVRREDAHPGPLEGW</sequence>
<comment type="caution">
    <text evidence="2">The sequence shown here is derived from an EMBL/GenBank/DDBJ whole genome shotgun (WGS) entry which is preliminary data.</text>
</comment>
<evidence type="ECO:0000256" key="1">
    <source>
        <dbReference type="SAM" id="SignalP"/>
    </source>
</evidence>
<organism evidence="2 3">
    <name type="scientific">Neoarthrinium moseri</name>
    <dbReference type="NCBI Taxonomy" id="1658444"/>
    <lineage>
        <taxon>Eukaryota</taxon>
        <taxon>Fungi</taxon>
        <taxon>Dikarya</taxon>
        <taxon>Ascomycota</taxon>
        <taxon>Pezizomycotina</taxon>
        <taxon>Sordariomycetes</taxon>
        <taxon>Xylariomycetidae</taxon>
        <taxon>Amphisphaeriales</taxon>
        <taxon>Apiosporaceae</taxon>
        <taxon>Neoarthrinium</taxon>
    </lineage>
</organism>
<keyword evidence="1" id="KW-0732">Signal</keyword>
<proteinExistence type="predicted"/>
<evidence type="ECO:0000313" key="2">
    <source>
        <dbReference type="EMBL" id="KAI1859087.1"/>
    </source>
</evidence>
<feature type="signal peptide" evidence="1">
    <location>
        <begin position="1"/>
        <end position="22"/>
    </location>
</feature>
<dbReference type="EMBL" id="JAFIMR010000035">
    <property type="protein sequence ID" value="KAI1859087.1"/>
    <property type="molecule type" value="Genomic_DNA"/>
</dbReference>
<dbReference type="Proteomes" id="UP000829685">
    <property type="component" value="Unassembled WGS sequence"/>
</dbReference>
<feature type="chain" id="PRO_5040313425" evidence="1">
    <location>
        <begin position="23"/>
        <end position="80"/>
    </location>
</feature>
<protein>
    <submittedName>
        <fullName evidence="2">Uncharacterized protein</fullName>
    </submittedName>
</protein>
<gene>
    <name evidence="2" type="ORF">JX265_010564</name>
</gene>
<accession>A0A9P9WE59</accession>
<dbReference type="AlphaFoldDB" id="A0A9P9WE59"/>
<name>A0A9P9WE59_9PEZI</name>
<reference evidence="2" key="1">
    <citation type="submission" date="2021-03" db="EMBL/GenBank/DDBJ databases">
        <title>Revisited historic fungal species revealed as producer of novel bioactive compounds through whole genome sequencing and comparative genomics.</title>
        <authorList>
            <person name="Vignolle G.A."/>
            <person name="Hochenegger N."/>
            <person name="Mach R.L."/>
            <person name="Mach-Aigner A.R."/>
            <person name="Javad Rahimi M."/>
            <person name="Salim K.A."/>
            <person name="Chan C.M."/>
            <person name="Lim L.B.L."/>
            <person name="Cai F."/>
            <person name="Druzhinina I.S."/>
            <person name="U'Ren J.M."/>
            <person name="Derntl C."/>
        </authorList>
    </citation>
    <scope>NUCLEOTIDE SEQUENCE</scope>
    <source>
        <strain evidence="2">TUCIM 5799</strain>
    </source>
</reference>
<keyword evidence="3" id="KW-1185">Reference proteome</keyword>